<reference evidence="2" key="1">
    <citation type="submission" date="2023-06" db="EMBL/GenBank/DDBJ databases">
        <title>Survivors Of The Sea: Transcriptome response of Skeletonema marinoi to long-term dormancy.</title>
        <authorList>
            <person name="Pinder M.I.M."/>
            <person name="Kourtchenko O."/>
            <person name="Robertson E.K."/>
            <person name="Larsson T."/>
            <person name="Maumus F."/>
            <person name="Osuna-Cruz C.M."/>
            <person name="Vancaester E."/>
            <person name="Stenow R."/>
            <person name="Vandepoele K."/>
            <person name="Ploug H."/>
            <person name="Bruchert V."/>
            <person name="Godhe A."/>
            <person name="Topel M."/>
        </authorList>
    </citation>
    <scope>NUCLEOTIDE SEQUENCE</scope>
    <source>
        <strain evidence="2">R05AC</strain>
    </source>
</reference>
<feature type="compositionally biased region" description="Basic and acidic residues" evidence="1">
    <location>
        <begin position="267"/>
        <end position="284"/>
    </location>
</feature>
<feature type="compositionally biased region" description="Basic and acidic residues" evidence="1">
    <location>
        <begin position="383"/>
        <end position="476"/>
    </location>
</feature>
<evidence type="ECO:0000313" key="3">
    <source>
        <dbReference type="Proteomes" id="UP001224775"/>
    </source>
</evidence>
<gene>
    <name evidence="2" type="ORF">QTG54_004272</name>
</gene>
<feature type="region of interest" description="Disordered" evidence="1">
    <location>
        <begin position="1"/>
        <end position="90"/>
    </location>
</feature>
<evidence type="ECO:0008006" key="4">
    <source>
        <dbReference type="Google" id="ProtNLM"/>
    </source>
</evidence>
<evidence type="ECO:0000256" key="1">
    <source>
        <dbReference type="SAM" id="MobiDB-lite"/>
    </source>
</evidence>
<sequence>MKALTAYAGDYAHGNASKSASTTQNSNGSSNKQRQKEETVMVTQAKSKSAFHNVPDSLLDSSGKQSQKSAGHTNRSSGEKQHKGGFTKGLKGIRKGIEKLGADLIGDKDGNDDVPFDEQVGVMSILLVDVRTRDSFVEQPESPARVVNNDSEKKSKPCFQRPINPNSNLIANGWLEQQRRSKMRVVWKDVLASLVEGRRPGEETTLWIQRQDVNYVDLYGDYRFTLKVYNFAEEFYFRTRDEQSAQSWVITLRSARDASLESIGRMPDGDDKWMRKESPPKEMGLDSLEATPSNDPPTAQAGNGSPEQNGTPPVQPQPQPQTNGRMKISELRAIAHGAGYNTRGMERKDLERIAAAVSGSVPASAAPAESSDSLRQSKQQEAMMRDAERRQREEREQRERERDEQERAEILRREQQAEREKMASEQRRQQEEARQRQIEDIKRRQEDERLKRMAEIQAAEAKRKQDEENMRREQQQRSHIPTPPSSAHIPTPPNSGGAPFTSNSNKDEHTYTSQRGRCAFPTASTAAMGSTSAAAIPSMAATTAAATHPQQHAQYQQQAYANHQQPHNPQFFNQNVPQQGGGYQQSNFQQQQQQPQQPQQHDASDSKYAKQMEEKSDEEQSAANTQIKRSILINWALQPPNLNTLRPIDQLITSIHTAMPPAFGVPGHQYFSKFTPIPHSDLVVSAAMGNHPDETKLKKAVRKVRVFLHPDKLPRDLSTDQSFIARMLWDITSDSWEEFLKHKDELDWIRS</sequence>
<dbReference type="CDD" id="cd22249">
    <property type="entry name" value="UDM1_RNF168_RNF169-like"/>
    <property type="match status" value="1"/>
</dbReference>
<feature type="compositionally biased region" description="Low complexity" evidence="1">
    <location>
        <begin position="358"/>
        <end position="373"/>
    </location>
</feature>
<feature type="region of interest" description="Disordered" evidence="1">
    <location>
        <begin position="542"/>
        <end position="623"/>
    </location>
</feature>
<dbReference type="EMBL" id="JATAAI010000006">
    <property type="protein sequence ID" value="KAK1744981.1"/>
    <property type="molecule type" value="Genomic_DNA"/>
</dbReference>
<protein>
    <recommendedName>
        <fullName evidence="4">PH domain-containing protein</fullName>
    </recommendedName>
</protein>
<evidence type="ECO:0000313" key="2">
    <source>
        <dbReference type="EMBL" id="KAK1744981.1"/>
    </source>
</evidence>
<feature type="compositionally biased region" description="Low complexity" evidence="1">
    <location>
        <begin position="542"/>
        <end position="600"/>
    </location>
</feature>
<organism evidence="2 3">
    <name type="scientific">Skeletonema marinoi</name>
    <dbReference type="NCBI Taxonomy" id="267567"/>
    <lineage>
        <taxon>Eukaryota</taxon>
        <taxon>Sar</taxon>
        <taxon>Stramenopiles</taxon>
        <taxon>Ochrophyta</taxon>
        <taxon>Bacillariophyta</taxon>
        <taxon>Coscinodiscophyceae</taxon>
        <taxon>Thalassiosirophycidae</taxon>
        <taxon>Thalassiosirales</taxon>
        <taxon>Skeletonemataceae</taxon>
        <taxon>Skeletonema</taxon>
        <taxon>Skeletonema marinoi-dohrnii complex</taxon>
    </lineage>
</organism>
<feature type="compositionally biased region" description="Polar residues" evidence="1">
    <location>
        <begin position="59"/>
        <end position="76"/>
    </location>
</feature>
<name>A0AAD8YEE5_9STRA</name>
<feature type="region of interest" description="Disordered" evidence="1">
    <location>
        <begin position="261"/>
        <end position="323"/>
    </location>
</feature>
<feature type="compositionally biased region" description="Polar residues" evidence="1">
    <location>
        <begin position="290"/>
        <end position="307"/>
    </location>
</feature>
<proteinExistence type="predicted"/>
<comment type="caution">
    <text evidence="2">The sequence shown here is derived from an EMBL/GenBank/DDBJ whole genome shotgun (WGS) entry which is preliminary data.</text>
</comment>
<accession>A0AAD8YEE5</accession>
<keyword evidence="3" id="KW-1185">Reference proteome</keyword>
<dbReference type="AlphaFoldDB" id="A0AAD8YEE5"/>
<feature type="compositionally biased region" description="Basic and acidic residues" evidence="1">
    <location>
        <begin position="602"/>
        <end position="614"/>
    </location>
</feature>
<dbReference type="InterPro" id="IPR036869">
    <property type="entry name" value="J_dom_sf"/>
</dbReference>
<dbReference type="Gene3D" id="1.10.287.110">
    <property type="entry name" value="DnaJ domain"/>
    <property type="match status" value="1"/>
</dbReference>
<feature type="compositionally biased region" description="Polar residues" evidence="1">
    <location>
        <begin position="16"/>
        <end position="32"/>
    </location>
</feature>
<dbReference type="SUPFAM" id="SSF50729">
    <property type="entry name" value="PH domain-like"/>
    <property type="match status" value="1"/>
</dbReference>
<feature type="region of interest" description="Disordered" evidence="1">
    <location>
        <begin position="358"/>
        <end position="517"/>
    </location>
</feature>
<dbReference type="Proteomes" id="UP001224775">
    <property type="component" value="Unassembled WGS sequence"/>
</dbReference>